<reference evidence="26" key="1">
    <citation type="journal article" date="2019" name="Int. J. Syst. Evol. Microbiol.">
        <title>The Global Catalogue of Microorganisms (GCM) 10K type strain sequencing project: providing services to taxonomists for standard genome sequencing and annotation.</title>
        <authorList>
            <consortium name="The Broad Institute Genomics Platform"/>
            <consortium name="The Broad Institute Genome Sequencing Center for Infectious Disease"/>
            <person name="Wu L."/>
            <person name="Ma J."/>
        </authorList>
    </citation>
    <scope>NUCLEOTIDE SEQUENCE [LARGE SCALE GENOMIC DNA]</scope>
    <source>
        <strain evidence="26">CECT 7398</strain>
    </source>
</reference>
<evidence type="ECO:0000259" key="24">
    <source>
        <dbReference type="Pfam" id="PF03061"/>
    </source>
</evidence>
<comment type="subcellular location">
    <subcellularLocation>
        <location evidence="3">Cell projection</location>
        <location evidence="3">Ruffle membrane</location>
    </subcellularLocation>
    <subcellularLocation>
        <location evidence="2">Cytoplasm</location>
    </subcellularLocation>
    <subcellularLocation>
        <location evidence="1">Membrane</location>
        <topology evidence="1">Peripheral membrane protein</topology>
    </subcellularLocation>
</comment>
<comment type="catalytic activity">
    <reaction evidence="13">
        <text>(5Z,8Z,11Z,14Z)-eicosatetraenoyl-CoA + H2O = (5Z,8Z,11Z,14Z)-eicosatetraenoate + CoA + H(+)</text>
        <dbReference type="Rhea" id="RHEA:40151"/>
        <dbReference type="ChEBI" id="CHEBI:15377"/>
        <dbReference type="ChEBI" id="CHEBI:15378"/>
        <dbReference type="ChEBI" id="CHEBI:32395"/>
        <dbReference type="ChEBI" id="CHEBI:57287"/>
        <dbReference type="ChEBI" id="CHEBI:57368"/>
    </reaction>
    <physiologicalReaction direction="left-to-right" evidence="13">
        <dbReference type="Rhea" id="RHEA:40152"/>
    </physiologicalReaction>
</comment>
<sequence>MNMGKAFQEQIPNNHCFGCGPENPFGLQIKSHWQKENTSIAHFTPSAHHSAGPLHFLNGGIISTIIDCHCVCTAIAKGYQMQDRGIGDGDTIWFATGHLEVRFIKPVPINQEITLLATIEEAKENKIVVSCALYAGDSLCCESDVVAVKVPNQWFEPRATD</sequence>
<evidence type="ECO:0000256" key="6">
    <source>
        <dbReference type="ARBA" id="ARBA00022703"/>
    </source>
</evidence>
<keyword evidence="11" id="KW-0472">Membrane</keyword>
<evidence type="ECO:0000256" key="8">
    <source>
        <dbReference type="ARBA" id="ARBA00022832"/>
    </source>
</evidence>
<dbReference type="EMBL" id="JAUFQC010000027">
    <property type="protein sequence ID" value="MDN3612348.1"/>
    <property type="molecule type" value="Genomic_DNA"/>
</dbReference>
<keyword evidence="7" id="KW-0378">Hydrolase</keyword>
<dbReference type="RefSeq" id="WP_076588557.1">
    <property type="nucleotide sequence ID" value="NZ_JABEYA020000003.1"/>
</dbReference>
<evidence type="ECO:0000256" key="17">
    <source>
        <dbReference type="ARBA" id="ARBA00040123"/>
    </source>
</evidence>
<comment type="catalytic activity">
    <reaction evidence="23">
        <text>tetradecanoyl-CoA + H2O = tetradecanoate + CoA + H(+)</text>
        <dbReference type="Rhea" id="RHEA:40119"/>
        <dbReference type="ChEBI" id="CHEBI:15377"/>
        <dbReference type="ChEBI" id="CHEBI:15378"/>
        <dbReference type="ChEBI" id="CHEBI:30807"/>
        <dbReference type="ChEBI" id="CHEBI:57287"/>
        <dbReference type="ChEBI" id="CHEBI:57385"/>
    </reaction>
    <physiologicalReaction direction="left-to-right" evidence="23">
        <dbReference type="Rhea" id="RHEA:40120"/>
    </physiologicalReaction>
</comment>
<evidence type="ECO:0000256" key="15">
    <source>
        <dbReference type="ARBA" id="ARBA00038456"/>
    </source>
</evidence>
<feature type="domain" description="Thioesterase" evidence="24">
    <location>
        <begin position="56"/>
        <end position="140"/>
    </location>
</feature>
<comment type="catalytic activity">
    <reaction evidence="21">
        <text>decanoyl-CoA + H2O = decanoate + CoA + H(+)</text>
        <dbReference type="Rhea" id="RHEA:40059"/>
        <dbReference type="ChEBI" id="CHEBI:15377"/>
        <dbReference type="ChEBI" id="CHEBI:15378"/>
        <dbReference type="ChEBI" id="CHEBI:27689"/>
        <dbReference type="ChEBI" id="CHEBI:57287"/>
        <dbReference type="ChEBI" id="CHEBI:61430"/>
    </reaction>
    <physiologicalReaction direction="left-to-right" evidence="21">
        <dbReference type="Rhea" id="RHEA:40060"/>
    </physiologicalReaction>
</comment>
<dbReference type="InterPro" id="IPR052365">
    <property type="entry name" value="THEM4/THEM5_acyl-CoA_thioest"/>
</dbReference>
<keyword evidence="10" id="KW-0443">Lipid metabolism</keyword>
<keyword evidence="6" id="KW-0053">Apoptosis</keyword>
<comment type="similarity">
    <text evidence="15">Belongs to the THEM4/THEM5 thioesterase family.</text>
</comment>
<keyword evidence="8" id="KW-0276">Fatty acid metabolism</keyword>
<accession>A0ABT8BZB3</accession>
<evidence type="ECO:0000256" key="21">
    <source>
        <dbReference type="ARBA" id="ARBA00047969"/>
    </source>
</evidence>
<evidence type="ECO:0000256" key="16">
    <source>
        <dbReference type="ARBA" id="ARBA00038848"/>
    </source>
</evidence>
<keyword evidence="12" id="KW-0966">Cell projection</keyword>
<protein>
    <recommendedName>
        <fullName evidence="17">Acyl-coenzyme A thioesterase THEM4</fullName>
        <ecNumber evidence="16">3.1.2.2</ecNumber>
    </recommendedName>
    <alternativeName>
        <fullName evidence="18">Thioesterase superfamily member 4</fullName>
    </alternativeName>
</protein>
<evidence type="ECO:0000256" key="3">
    <source>
        <dbReference type="ARBA" id="ARBA00004632"/>
    </source>
</evidence>
<evidence type="ECO:0000256" key="4">
    <source>
        <dbReference type="ARBA" id="ARBA00022475"/>
    </source>
</evidence>
<evidence type="ECO:0000256" key="1">
    <source>
        <dbReference type="ARBA" id="ARBA00004170"/>
    </source>
</evidence>
<keyword evidence="4" id="KW-1003">Cell membrane</keyword>
<dbReference type="Pfam" id="PF03061">
    <property type="entry name" value="4HBT"/>
    <property type="match status" value="1"/>
</dbReference>
<comment type="catalytic activity">
    <reaction evidence="19">
        <text>octanoyl-CoA + H2O = octanoate + CoA + H(+)</text>
        <dbReference type="Rhea" id="RHEA:30143"/>
        <dbReference type="ChEBI" id="CHEBI:15377"/>
        <dbReference type="ChEBI" id="CHEBI:15378"/>
        <dbReference type="ChEBI" id="CHEBI:25646"/>
        <dbReference type="ChEBI" id="CHEBI:57287"/>
        <dbReference type="ChEBI" id="CHEBI:57386"/>
    </reaction>
    <physiologicalReaction direction="left-to-right" evidence="19">
        <dbReference type="Rhea" id="RHEA:30144"/>
    </physiologicalReaction>
</comment>
<evidence type="ECO:0000256" key="12">
    <source>
        <dbReference type="ARBA" id="ARBA00023273"/>
    </source>
</evidence>
<comment type="catalytic activity">
    <reaction evidence="22">
        <text>dodecanoyl-CoA + H2O = dodecanoate + CoA + H(+)</text>
        <dbReference type="Rhea" id="RHEA:30135"/>
        <dbReference type="ChEBI" id="CHEBI:15377"/>
        <dbReference type="ChEBI" id="CHEBI:15378"/>
        <dbReference type="ChEBI" id="CHEBI:18262"/>
        <dbReference type="ChEBI" id="CHEBI:57287"/>
        <dbReference type="ChEBI" id="CHEBI:57375"/>
    </reaction>
    <physiologicalReaction direction="left-to-right" evidence="22">
        <dbReference type="Rhea" id="RHEA:30136"/>
    </physiologicalReaction>
</comment>
<comment type="catalytic activity">
    <reaction evidence="14">
        <text>(9Z)-octadecenoyl-CoA + H2O = (9Z)-octadecenoate + CoA + H(+)</text>
        <dbReference type="Rhea" id="RHEA:40139"/>
        <dbReference type="ChEBI" id="CHEBI:15377"/>
        <dbReference type="ChEBI" id="CHEBI:15378"/>
        <dbReference type="ChEBI" id="CHEBI:30823"/>
        <dbReference type="ChEBI" id="CHEBI:57287"/>
        <dbReference type="ChEBI" id="CHEBI:57387"/>
    </reaction>
    <physiologicalReaction direction="left-to-right" evidence="14">
        <dbReference type="Rhea" id="RHEA:40140"/>
    </physiologicalReaction>
</comment>
<dbReference type="EC" id="3.1.2.2" evidence="16"/>
<evidence type="ECO:0000256" key="23">
    <source>
        <dbReference type="ARBA" id="ARBA00048180"/>
    </source>
</evidence>
<evidence type="ECO:0000256" key="9">
    <source>
        <dbReference type="ARBA" id="ARBA00022946"/>
    </source>
</evidence>
<comment type="catalytic activity">
    <reaction evidence="20">
        <text>hexadecanoyl-CoA + H2O = hexadecanoate + CoA + H(+)</text>
        <dbReference type="Rhea" id="RHEA:16645"/>
        <dbReference type="ChEBI" id="CHEBI:7896"/>
        <dbReference type="ChEBI" id="CHEBI:15377"/>
        <dbReference type="ChEBI" id="CHEBI:15378"/>
        <dbReference type="ChEBI" id="CHEBI:57287"/>
        <dbReference type="ChEBI" id="CHEBI:57379"/>
        <dbReference type="EC" id="3.1.2.2"/>
    </reaction>
    <physiologicalReaction direction="left-to-right" evidence="20">
        <dbReference type="Rhea" id="RHEA:16646"/>
    </physiologicalReaction>
</comment>
<keyword evidence="5" id="KW-0963">Cytoplasm</keyword>
<evidence type="ECO:0000256" key="18">
    <source>
        <dbReference type="ARBA" id="ARBA00043210"/>
    </source>
</evidence>
<dbReference type="Gene3D" id="3.10.129.10">
    <property type="entry name" value="Hotdog Thioesterase"/>
    <property type="match status" value="1"/>
</dbReference>
<keyword evidence="26" id="KW-1185">Reference proteome</keyword>
<evidence type="ECO:0000256" key="22">
    <source>
        <dbReference type="ARBA" id="ARBA00048074"/>
    </source>
</evidence>
<dbReference type="PANTHER" id="PTHR12418:SF19">
    <property type="entry name" value="ACYL-COENZYME A THIOESTERASE THEM4"/>
    <property type="match status" value="1"/>
</dbReference>
<evidence type="ECO:0000256" key="19">
    <source>
        <dbReference type="ARBA" id="ARBA00047588"/>
    </source>
</evidence>
<gene>
    <name evidence="25" type="ORF">QWZ16_22380</name>
</gene>
<evidence type="ECO:0000256" key="5">
    <source>
        <dbReference type="ARBA" id="ARBA00022490"/>
    </source>
</evidence>
<organism evidence="25 26">
    <name type="scientific">Vibrio ostreicida</name>
    <dbReference type="NCBI Taxonomy" id="526588"/>
    <lineage>
        <taxon>Bacteria</taxon>
        <taxon>Pseudomonadati</taxon>
        <taxon>Pseudomonadota</taxon>
        <taxon>Gammaproteobacteria</taxon>
        <taxon>Vibrionales</taxon>
        <taxon>Vibrionaceae</taxon>
        <taxon>Vibrio</taxon>
    </lineage>
</organism>
<evidence type="ECO:0000256" key="14">
    <source>
        <dbReference type="ARBA" id="ARBA00037002"/>
    </source>
</evidence>
<evidence type="ECO:0000256" key="2">
    <source>
        <dbReference type="ARBA" id="ARBA00004496"/>
    </source>
</evidence>
<dbReference type="SUPFAM" id="SSF54637">
    <property type="entry name" value="Thioesterase/thiol ester dehydrase-isomerase"/>
    <property type="match status" value="1"/>
</dbReference>
<evidence type="ECO:0000256" key="7">
    <source>
        <dbReference type="ARBA" id="ARBA00022801"/>
    </source>
</evidence>
<evidence type="ECO:0000256" key="11">
    <source>
        <dbReference type="ARBA" id="ARBA00023136"/>
    </source>
</evidence>
<evidence type="ECO:0000256" key="20">
    <source>
        <dbReference type="ARBA" id="ARBA00047734"/>
    </source>
</evidence>
<name>A0ABT8BZB3_9VIBR</name>
<comment type="caution">
    <text evidence="25">The sequence shown here is derived from an EMBL/GenBank/DDBJ whole genome shotgun (WGS) entry which is preliminary data.</text>
</comment>
<dbReference type="InterPro" id="IPR029069">
    <property type="entry name" value="HotDog_dom_sf"/>
</dbReference>
<evidence type="ECO:0000313" key="25">
    <source>
        <dbReference type="EMBL" id="MDN3612348.1"/>
    </source>
</evidence>
<dbReference type="Proteomes" id="UP001238540">
    <property type="component" value="Unassembled WGS sequence"/>
</dbReference>
<evidence type="ECO:0000256" key="13">
    <source>
        <dbReference type="ARBA" id="ARBA00035852"/>
    </source>
</evidence>
<dbReference type="PANTHER" id="PTHR12418">
    <property type="entry name" value="ACYL-COENZYME A THIOESTERASE THEM4"/>
    <property type="match status" value="1"/>
</dbReference>
<evidence type="ECO:0000256" key="10">
    <source>
        <dbReference type="ARBA" id="ARBA00023098"/>
    </source>
</evidence>
<proteinExistence type="inferred from homology"/>
<evidence type="ECO:0000313" key="26">
    <source>
        <dbReference type="Proteomes" id="UP001238540"/>
    </source>
</evidence>
<dbReference type="InterPro" id="IPR006683">
    <property type="entry name" value="Thioestr_dom"/>
</dbReference>
<keyword evidence="9" id="KW-0809">Transit peptide</keyword>